<keyword evidence="2" id="KW-1185">Reference proteome</keyword>
<keyword evidence="1" id="KW-0167">Capsid protein</keyword>
<name>A0A6M0Q479_9BACI</name>
<sequence>MELAQVLKKTMNVQEVVFDFMRSYYRNLLPGRMGEDTIPFMLVTDDSSGDYYKSVGYFYKPGSKAVKVFETNFFRIEDVHDKNGTVTISLLIPIDVDGAIASSLCDVYKLVKTKCCITVCLDHFCGIQFADPRLVNRKLPVVEPKW</sequence>
<dbReference type="Pfam" id="PF10612">
    <property type="entry name" value="Spore-coat_CotZ"/>
    <property type="match status" value="1"/>
</dbReference>
<proteinExistence type="predicted"/>
<comment type="caution">
    <text evidence="1">The sequence shown here is derived from an EMBL/GenBank/DDBJ whole genome shotgun (WGS) entry which is preliminary data.</text>
</comment>
<dbReference type="Proteomes" id="UP000481043">
    <property type="component" value="Unassembled WGS sequence"/>
</dbReference>
<accession>A0A6M0Q479</accession>
<evidence type="ECO:0000313" key="1">
    <source>
        <dbReference type="EMBL" id="NEY70579.1"/>
    </source>
</evidence>
<dbReference type="EMBL" id="JAAIWM010000001">
    <property type="protein sequence ID" value="NEY70579.1"/>
    <property type="molecule type" value="Genomic_DNA"/>
</dbReference>
<protein>
    <submittedName>
        <fullName evidence="1">Spore coat protein</fullName>
    </submittedName>
</protein>
<dbReference type="AlphaFoldDB" id="A0A6M0Q479"/>
<evidence type="ECO:0000313" key="2">
    <source>
        <dbReference type="Proteomes" id="UP000481043"/>
    </source>
</evidence>
<organism evidence="1 2">
    <name type="scientific">Bacillus mesophilus</name>
    <dbReference type="NCBI Taxonomy" id="1808955"/>
    <lineage>
        <taxon>Bacteria</taxon>
        <taxon>Bacillati</taxon>
        <taxon>Bacillota</taxon>
        <taxon>Bacilli</taxon>
        <taxon>Bacillales</taxon>
        <taxon>Bacillaceae</taxon>
        <taxon>Bacillus</taxon>
    </lineage>
</organism>
<dbReference type="RefSeq" id="WP_163177311.1">
    <property type="nucleotide sequence ID" value="NZ_JAAIWM010000001.1"/>
</dbReference>
<gene>
    <name evidence="1" type="ORF">G4D63_02390</name>
</gene>
<dbReference type="InterPro" id="IPR019593">
    <property type="entry name" value="Spore_coat_protein_Z/Y"/>
</dbReference>
<reference evidence="1 2" key="1">
    <citation type="submission" date="2020-02" db="EMBL/GenBank/DDBJ databases">
        <title>Bacillus aquiflavi sp. nov., isolated from yellow water of strong flavor Chinese baijiu in Yibin region of China.</title>
        <authorList>
            <person name="Xie J."/>
        </authorList>
    </citation>
    <scope>NUCLEOTIDE SEQUENCE [LARGE SCALE GENOMIC DNA]</scope>
    <source>
        <strain evidence="1 2">SA4</strain>
    </source>
</reference>
<keyword evidence="1" id="KW-0946">Virion</keyword>